<organism evidence="2 3">
    <name type="scientific">Pseudomonas plecoglossicida</name>
    <dbReference type="NCBI Taxonomy" id="70775"/>
    <lineage>
        <taxon>Bacteria</taxon>
        <taxon>Pseudomonadati</taxon>
        <taxon>Pseudomonadota</taxon>
        <taxon>Gammaproteobacteria</taxon>
        <taxon>Pseudomonadales</taxon>
        <taxon>Pseudomonadaceae</taxon>
        <taxon>Pseudomonas</taxon>
    </lineage>
</organism>
<accession>A0AAD0VSX0</accession>
<dbReference type="GeneID" id="49613114"/>
<feature type="compositionally biased region" description="Basic and acidic residues" evidence="1">
    <location>
        <begin position="194"/>
        <end position="205"/>
    </location>
</feature>
<gene>
    <name evidence="2" type="primary">tssJ</name>
    <name evidence="2" type="ORF">DVB73_06745</name>
</gene>
<reference evidence="2 3" key="1">
    <citation type="submission" date="2018-07" db="EMBL/GenBank/DDBJ databases">
        <title>Complete genome sequence of a Pseudomonas plecoglossicida strain pathogenic to the marine fish, Larimichthys crocea.</title>
        <authorList>
            <person name="Tao Z."/>
        </authorList>
    </citation>
    <scope>NUCLEOTIDE SEQUENCE [LARGE SCALE GENOMIC DNA]</scope>
    <source>
        <strain evidence="2 3">XSDHY-P</strain>
    </source>
</reference>
<dbReference type="InterPro" id="IPR038706">
    <property type="entry name" value="Type_VI_SciN-like_sf"/>
</dbReference>
<proteinExistence type="predicted"/>
<feature type="region of interest" description="Disordered" evidence="1">
    <location>
        <begin position="182"/>
        <end position="205"/>
    </location>
</feature>
<evidence type="ECO:0000313" key="3">
    <source>
        <dbReference type="Proteomes" id="UP000256503"/>
    </source>
</evidence>
<dbReference type="Proteomes" id="UP000256503">
    <property type="component" value="Chromosome"/>
</dbReference>
<dbReference type="RefSeq" id="WP_016394457.1">
    <property type="nucleotide sequence ID" value="NZ_BSOM01000021.1"/>
</dbReference>
<keyword evidence="2" id="KW-0449">Lipoprotein</keyword>
<protein>
    <submittedName>
        <fullName evidence="2">Type VI secretion system lipoprotein TssJ</fullName>
    </submittedName>
</protein>
<dbReference type="AlphaFoldDB" id="A0AAD0VSX0"/>
<evidence type="ECO:0000313" key="2">
    <source>
        <dbReference type="EMBL" id="AXM95517.1"/>
    </source>
</evidence>
<sequence length="205" mass="21880">MTHSIYGAVMAVLLLTGCSSKGLTPEQQALNDLKWSYAEGAIELDFTVVPDLNQYDGQAHSLLVVVAQLEQNNVFANSVGSSQQLSNLLLSESAPEGMVGLTRVFLQPGENQRITLPRLEGTRMVGIAAGYAHLDPARSAKLYQIGVDVTSSGFFSRTWQASPQPIAIDLWVGADGLLRGSQSGLSAPTPIQPREGEVRLSGEGQ</sequence>
<dbReference type="Gene3D" id="2.60.40.4150">
    <property type="entry name" value="Type VI secretion system, lipoprotein SciN"/>
    <property type="match status" value="1"/>
</dbReference>
<evidence type="ECO:0000256" key="1">
    <source>
        <dbReference type="SAM" id="MobiDB-lite"/>
    </source>
</evidence>
<name>A0AAD0VSX0_PSEDL</name>
<dbReference type="InterPro" id="IPR017734">
    <property type="entry name" value="T6SS_SciN"/>
</dbReference>
<dbReference type="NCBIfam" id="TIGR03352">
    <property type="entry name" value="VI_chp_3"/>
    <property type="match status" value="1"/>
</dbReference>
<dbReference type="EMBL" id="CP031146">
    <property type="protein sequence ID" value="AXM95517.1"/>
    <property type="molecule type" value="Genomic_DNA"/>
</dbReference>
<dbReference type="Pfam" id="PF12790">
    <property type="entry name" value="T6SS-SciN"/>
    <property type="match status" value="1"/>
</dbReference>